<sequence>EQVKRQVFAQDLFSYNLRIAYSKETLGFNELDNSQLKISTA</sequence>
<feature type="non-terminal residue" evidence="1">
    <location>
        <position position="1"/>
    </location>
</feature>
<gene>
    <name evidence="1" type="ORF">SPELUC_LOCUS3575</name>
</gene>
<organism evidence="1 2">
    <name type="scientific">Cetraspora pellucida</name>
    <dbReference type="NCBI Taxonomy" id="1433469"/>
    <lineage>
        <taxon>Eukaryota</taxon>
        <taxon>Fungi</taxon>
        <taxon>Fungi incertae sedis</taxon>
        <taxon>Mucoromycota</taxon>
        <taxon>Glomeromycotina</taxon>
        <taxon>Glomeromycetes</taxon>
        <taxon>Diversisporales</taxon>
        <taxon>Gigasporaceae</taxon>
        <taxon>Cetraspora</taxon>
    </lineage>
</organism>
<reference evidence="1" key="1">
    <citation type="submission" date="2021-06" db="EMBL/GenBank/DDBJ databases">
        <authorList>
            <person name="Kallberg Y."/>
            <person name="Tangrot J."/>
            <person name="Rosling A."/>
        </authorList>
    </citation>
    <scope>NUCLEOTIDE SEQUENCE</scope>
    <source>
        <strain evidence="1">28 12/20/2015</strain>
    </source>
</reference>
<comment type="caution">
    <text evidence="1">The sequence shown here is derived from an EMBL/GenBank/DDBJ whole genome shotgun (WGS) entry which is preliminary data.</text>
</comment>
<name>A0ACA9L9H5_9GLOM</name>
<proteinExistence type="predicted"/>
<keyword evidence="2" id="KW-1185">Reference proteome</keyword>
<dbReference type="Proteomes" id="UP000789366">
    <property type="component" value="Unassembled WGS sequence"/>
</dbReference>
<evidence type="ECO:0000313" key="2">
    <source>
        <dbReference type="Proteomes" id="UP000789366"/>
    </source>
</evidence>
<evidence type="ECO:0000313" key="1">
    <source>
        <dbReference type="EMBL" id="CAG8513214.1"/>
    </source>
</evidence>
<accession>A0ACA9L9H5</accession>
<dbReference type="EMBL" id="CAJVPW010002786">
    <property type="protein sequence ID" value="CAG8513214.1"/>
    <property type="molecule type" value="Genomic_DNA"/>
</dbReference>
<protein>
    <submittedName>
        <fullName evidence="1">11167_t:CDS:1</fullName>
    </submittedName>
</protein>